<evidence type="ECO:0000313" key="2">
    <source>
        <dbReference type="Proteomes" id="UP000265520"/>
    </source>
</evidence>
<proteinExistence type="predicted"/>
<organism evidence="1 2">
    <name type="scientific">Trifolium medium</name>
    <dbReference type="NCBI Taxonomy" id="97028"/>
    <lineage>
        <taxon>Eukaryota</taxon>
        <taxon>Viridiplantae</taxon>
        <taxon>Streptophyta</taxon>
        <taxon>Embryophyta</taxon>
        <taxon>Tracheophyta</taxon>
        <taxon>Spermatophyta</taxon>
        <taxon>Magnoliopsida</taxon>
        <taxon>eudicotyledons</taxon>
        <taxon>Gunneridae</taxon>
        <taxon>Pentapetalae</taxon>
        <taxon>rosids</taxon>
        <taxon>fabids</taxon>
        <taxon>Fabales</taxon>
        <taxon>Fabaceae</taxon>
        <taxon>Papilionoideae</taxon>
        <taxon>50 kb inversion clade</taxon>
        <taxon>NPAAA clade</taxon>
        <taxon>Hologalegina</taxon>
        <taxon>IRL clade</taxon>
        <taxon>Trifolieae</taxon>
        <taxon>Trifolium</taxon>
    </lineage>
</organism>
<keyword evidence="2" id="KW-1185">Reference proteome</keyword>
<evidence type="ECO:0000313" key="1">
    <source>
        <dbReference type="EMBL" id="MCI58274.1"/>
    </source>
</evidence>
<dbReference type="EMBL" id="LXQA010543559">
    <property type="protein sequence ID" value="MCI58274.1"/>
    <property type="molecule type" value="Genomic_DNA"/>
</dbReference>
<sequence>MYEYVLKCLVWLGEAWAWLGQGQV</sequence>
<feature type="non-terminal residue" evidence="1">
    <location>
        <position position="24"/>
    </location>
</feature>
<dbReference type="AlphaFoldDB" id="A0A392TCH1"/>
<reference evidence="1 2" key="1">
    <citation type="journal article" date="2018" name="Front. Plant Sci.">
        <title>Red Clover (Trifolium pratense) and Zigzag Clover (T. medium) - A Picture of Genomic Similarities and Differences.</title>
        <authorList>
            <person name="Dluhosova J."/>
            <person name="Istvanek J."/>
            <person name="Nedelnik J."/>
            <person name="Repkova J."/>
        </authorList>
    </citation>
    <scope>NUCLEOTIDE SEQUENCE [LARGE SCALE GENOMIC DNA]</scope>
    <source>
        <strain evidence="2">cv. 10/8</strain>
        <tissue evidence="1">Leaf</tissue>
    </source>
</reference>
<name>A0A392TCH1_9FABA</name>
<accession>A0A392TCH1</accession>
<dbReference type="Proteomes" id="UP000265520">
    <property type="component" value="Unassembled WGS sequence"/>
</dbReference>
<comment type="caution">
    <text evidence="1">The sequence shown here is derived from an EMBL/GenBank/DDBJ whole genome shotgun (WGS) entry which is preliminary data.</text>
</comment>
<protein>
    <submittedName>
        <fullName evidence="1">Uncharacterized protein</fullName>
    </submittedName>
</protein>